<evidence type="ECO:0000313" key="3">
    <source>
        <dbReference type="Proteomes" id="UP000007431"/>
    </source>
</evidence>
<dbReference type="InParanoid" id="D8Q9C3"/>
<dbReference type="EMBL" id="GL377308">
    <property type="protein sequence ID" value="EFI95212.1"/>
    <property type="molecule type" value="Genomic_DNA"/>
</dbReference>
<feature type="compositionally biased region" description="Polar residues" evidence="1">
    <location>
        <begin position="14"/>
        <end position="34"/>
    </location>
</feature>
<dbReference type="HOGENOM" id="CLU_1355353_0_0_1"/>
<proteinExistence type="predicted"/>
<accession>D8Q9C3</accession>
<sequence length="202" mass="21248">MAAVSSFSMYQSTSGMGISQINGNNGQPSTSQAPTPVGSLFKRKPIKITFNTRRTSSLLEKEDDALASTSFVPPQLHAKKSDNTTQKNKAASPPRQPLWDRPLAFVSAGGAIQGPQPPSTVPAAQPSVSTNDAPPASTPQASRPMFVSIPPAQTVFYDGEGACECGNTCLKCLLLQDVAKFSYIVNKGPQLPSSTRATGSVH</sequence>
<evidence type="ECO:0000256" key="1">
    <source>
        <dbReference type="SAM" id="MobiDB-lite"/>
    </source>
</evidence>
<feature type="region of interest" description="Disordered" evidence="1">
    <location>
        <begin position="14"/>
        <end position="46"/>
    </location>
</feature>
<dbReference type="AlphaFoldDB" id="D8Q9C3"/>
<dbReference type="VEuPathDB" id="FungiDB:SCHCODRAFT_02669616"/>
<dbReference type="GeneID" id="9588096"/>
<protein>
    <submittedName>
        <fullName evidence="2">Uncharacterized protein</fullName>
    </submittedName>
</protein>
<gene>
    <name evidence="2" type="ORF">SCHCODRAFT_110542</name>
</gene>
<reference evidence="2 3" key="1">
    <citation type="journal article" date="2010" name="Nat. Biotechnol.">
        <title>Genome sequence of the model mushroom Schizophyllum commune.</title>
        <authorList>
            <person name="Ohm R.A."/>
            <person name="de Jong J.F."/>
            <person name="Lugones L.G."/>
            <person name="Aerts A."/>
            <person name="Kothe E."/>
            <person name="Stajich J.E."/>
            <person name="de Vries R.P."/>
            <person name="Record E."/>
            <person name="Levasseur A."/>
            <person name="Baker S.E."/>
            <person name="Bartholomew K.A."/>
            <person name="Coutinho P.M."/>
            <person name="Erdmann S."/>
            <person name="Fowler T.J."/>
            <person name="Gathman A.C."/>
            <person name="Lombard V."/>
            <person name="Henrissat B."/>
            <person name="Knabe N."/>
            <person name="Kuees U."/>
            <person name="Lilly W.W."/>
            <person name="Lindquist E."/>
            <person name="Lucas S."/>
            <person name="Magnuson J.K."/>
            <person name="Piumi F."/>
            <person name="Raudaskoski M."/>
            <person name="Salamov A."/>
            <person name="Schmutz J."/>
            <person name="Schwarze F.W.M.R."/>
            <person name="vanKuyk P.A."/>
            <person name="Horton J.S."/>
            <person name="Grigoriev I.V."/>
            <person name="Woesten H.A.B."/>
        </authorList>
    </citation>
    <scope>NUCLEOTIDE SEQUENCE [LARGE SCALE GENOMIC DNA]</scope>
    <source>
        <strain evidence="3">H4-8 / FGSC 9210</strain>
    </source>
</reference>
<organism evidence="3">
    <name type="scientific">Schizophyllum commune (strain H4-8 / FGSC 9210)</name>
    <name type="common">Split gill fungus</name>
    <dbReference type="NCBI Taxonomy" id="578458"/>
    <lineage>
        <taxon>Eukaryota</taxon>
        <taxon>Fungi</taxon>
        <taxon>Dikarya</taxon>
        <taxon>Basidiomycota</taxon>
        <taxon>Agaricomycotina</taxon>
        <taxon>Agaricomycetes</taxon>
        <taxon>Agaricomycetidae</taxon>
        <taxon>Agaricales</taxon>
        <taxon>Schizophyllaceae</taxon>
        <taxon>Schizophyllum</taxon>
    </lineage>
</organism>
<dbReference type="OrthoDB" id="10630107at2759"/>
<keyword evidence="3" id="KW-1185">Reference proteome</keyword>
<feature type="region of interest" description="Disordered" evidence="1">
    <location>
        <begin position="66"/>
        <end position="144"/>
    </location>
</feature>
<dbReference type="RefSeq" id="XP_003030115.1">
    <property type="nucleotide sequence ID" value="XM_003030069.1"/>
</dbReference>
<feature type="non-terminal residue" evidence="2">
    <location>
        <position position="202"/>
    </location>
</feature>
<evidence type="ECO:0000313" key="2">
    <source>
        <dbReference type="EMBL" id="EFI95212.1"/>
    </source>
</evidence>
<name>D8Q9C3_SCHCM</name>
<dbReference type="Proteomes" id="UP000007431">
    <property type="component" value="Unassembled WGS sequence"/>
</dbReference>
<dbReference type="KEGG" id="scm:SCHCO_02669616"/>